<dbReference type="AlphaFoldDB" id="K9P1Y5"/>
<dbReference type="Proteomes" id="UP000010388">
    <property type="component" value="Chromosome"/>
</dbReference>
<evidence type="ECO:0000313" key="2">
    <source>
        <dbReference type="EMBL" id="AFY27342.1"/>
    </source>
</evidence>
<dbReference type="HOGENOM" id="CLU_183613_0_0_3"/>
<dbReference type="KEGG" id="cgc:Cyagr_0129"/>
<gene>
    <name evidence="2" type="ordered locus">Cyagr_0129</name>
</gene>
<sequence>MRIQSYRKAAVLFFATALTLGARPIFAESPALKEVMRNGKQLANELCIEFRILNASGISVHSESEVSKLAKRRGISVEDARLITTYANGLTCSEVF</sequence>
<feature type="signal peptide" evidence="1">
    <location>
        <begin position="1"/>
        <end position="27"/>
    </location>
</feature>
<dbReference type="STRING" id="292564.Cyagr_0129"/>
<evidence type="ECO:0008006" key="4">
    <source>
        <dbReference type="Google" id="ProtNLM"/>
    </source>
</evidence>
<feature type="chain" id="PRO_5003933540" description="DUF732 domain-containing protein" evidence="1">
    <location>
        <begin position="28"/>
        <end position="96"/>
    </location>
</feature>
<name>K9P1Y5_CYAGP</name>
<reference evidence="3" key="1">
    <citation type="journal article" date="2013" name="Proc. Natl. Acad. Sci. U.S.A.">
        <title>Improving the coverage of the cyanobacterial phylum using diversity-driven genome sequencing.</title>
        <authorList>
            <person name="Shih P.M."/>
            <person name="Wu D."/>
            <person name="Latifi A."/>
            <person name="Axen S.D."/>
            <person name="Fewer D.P."/>
            <person name="Talla E."/>
            <person name="Calteau A."/>
            <person name="Cai F."/>
            <person name="Tandeau de Marsac N."/>
            <person name="Rippka R."/>
            <person name="Herdman M."/>
            <person name="Sivonen K."/>
            <person name="Coursin T."/>
            <person name="Laurent T."/>
            <person name="Goodwin L."/>
            <person name="Nolan M."/>
            <person name="Davenport K.W."/>
            <person name="Han C.S."/>
            <person name="Rubin E.M."/>
            <person name="Eisen J.A."/>
            <person name="Woyke T."/>
            <person name="Gugger M."/>
            <person name="Kerfeld C.A."/>
        </authorList>
    </citation>
    <scope>NUCLEOTIDE SEQUENCE [LARGE SCALE GENOMIC DNA]</scope>
    <source>
        <strain evidence="3">ATCC 27147 / PCC 6307</strain>
    </source>
</reference>
<protein>
    <recommendedName>
        <fullName evidence="4">DUF732 domain-containing protein</fullName>
    </recommendedName>
</protein>
<dbReference type="EMBL" id="CP003495">
    <property type="protein sequence ID" value="AFY27342.1"/>
    <property type="molecule type" value="Genomic_DNA"/>
</dbReference>
<organism evidence="2 3">
    <name type="scientific">Cyanobium gracile (strain ATCC 27147 / PCC 6307)</name>
    <dbReference type="NCBI Taxonomy" id="292564"/>
    <lineage>
        <taxon>Bacteria</taxon>
        <taxon>Bacillati</taxon>
        <taxon>Cyanobacteriota</taxon>
        <taxon>Cyanophyceae</taxon>
        <taxon>Synechococcales</taxon>
        <taxon>Prochlorococcaceae</taxon>
        <taxon>Cyanobium</taxon>
    </lineage>
</organism>
<keyword evidence="1" id="KW-0732">Signal</keyword>
<evidence type="ECO:0000313" key="3">
    <source>
        <dbReference type="Proteomes" id="UP000010388"/>
    </source>
</evidence>
<proteinExistence type="predicted"/>
<evidence type="ECO:0000256" key="1">
    <source>
        <dbReference type="SAM" id="SignalP"/>
    </source>
</evidence>
<accession>K9P1Y5</accession>